<keyword evidence="6" id="KW-0573">Peptidoglycan synthesis</keyword>
<evidence type="ECO:0000256" key="10">
    <source>
        <dbReference type="SAM" id="Phobius"/>
    </source>
</evidence>
<name>A0A242A7D4_9ENTE</name>
<dbReference type="STRING" id="1834191.A5886_002036"/>
<dbReference type="InterPro" id="IPR012338">
    <property type="entry name" value="Beta-lactam/transpept-like"/>
</dbReference>
<keyword evidence="5" id="KW-0133">Cell shape</keyword>
<evidence type="ECO:0000256" key="3">
    <source>
        <dbReference type="ARBA" id="ARBA00022475"/>
    </source>
</evidence>
<evidence type="ECO:0000313" key="14">
    <source>
        <dbReference type="Proteomes" id="UP000195043"/>
    </source>
</evidence>
<comment type="caution">
    <text evidence="13">The sequence shown here is derived from an EMBL/GenBank/DDBJ whole genome shotgun (WGS) entry which is preliminary data.</text>
</comment>
<evidence type="ECO:0000256" key="1">
    <source>
        <dbReference type="ARBA" id="ARBA00004162"/>
    </source>
</evidence>
<keyword evidence="9" id="KW-0961">Cell wall biogenesis/degradation</keyword>
<dbReference type="Pfam" id="PF03717">
    <property type="entry name" value="PBP_dimer"/>
    <property type="match status" value="1"/>
</dbReference>
<feature type="domain" description="Penicillin-binding protein dimerisation" evidence="12">
    <location>
        <begin position="77"/>
        <end position="312"/>
    </location>
</feature>
<evidence type="ECO:0000259" key="11">
    <source>
        <dbReference type="Pfam" id="PF00905"/>
    </source>
</evidence>
<feature type="domain" description="Penicillin-binding protein transpeptidase" evidence="11">
    <location>
        <begin position="360"/>
        <end position="698"/>
    </location>
</feature>
<dbReference type="GO" id="GO:0008658">
    <property type="term" value="F:penicillin binding"/>
    <property type="evidence" value="ECO:0007669"/>
    <property type="project" value="InterPro"/>
</dbReference>
<evidence type="ECO:0000259" key="12">
    <source>
        <dbReference type="Pfam" id="PF03717"/>
    </source>
</evidence>
<sequence>MKNLKDKVVYSIRKGPEEPKAKAYRKSHVPFRLNFLFFIIFALFVALIVQLGYLQIVNGENIEKQLKASSVVEVKGSSPRGMIYDASGKALVENEANAAITFTRGNKMTAQDLLDTAQKLSELIDVPVDKNLSERDLKDFWLANEDNLEAATDRLSDEEKELSTSEQYTATVAKVTEEEIDFSDAELETATIFKRMNSAQSLSTVFIKTADVSDEELAIVAENMVDLPGISTGTDWTRKIVEGSSLASLIGTVTSEEQGIPEESLDEFLAKGYARNDRVGRSYLEQQYEEVLQGTKSISEITLDNSNNIESQKETYAGAKGDNLVLTLDAKFQKEVDQILQDNFKDLIDSGAAEYSPGVYAVALNPKTGGVLAMSGYQHETQSNDLQENAIGTFINAFVPGSVVKGGTLAAGWENGVLSGNEVLYDQPIRIGSDVKASIFNPTGTNNRNLSAVQALEVSSNSYMMQVALRLMGIEYQSGISIPTVDRQGDAYNKLRTAFASFGMGTETGIDLPGEATGISTSIENMDTVSDGGKILDLAFGQFDTYTTLQLAQYAATVANGGQRLQPHIVSGVYGNDETGDLGTLKSAIEPTVLNEVDISDAQMDIIQQGFYEAVHGTDAWATATGLASAKMDVSAKTGTAETPIVDSNGKTISLVNLNIVAYGPSDDADIAIAIVMPQLKSGTSSHPNVKIAKEIMDAYYDLYMK</sequence>
<feature type="transmembrane region" description="Helical" evidence="10">
    <location>
        <begin position="35"/>
        <end position="56"/>
    </location>
</feature>
<dbReference type="Pfam" id="PF00905">
    <property type="entry name" value="Transpeptidase"/>
    <property type="match status" value="1"/>
</dbReference>
<evidence type="ECO:0008006" key="15">
    <source>
        <dbReference type="Google" id="ProtNLM"/>
    </source>
</evidence>
<dbReference type="PANTHER" id="PTHR30627">
    <property type="entry name" value="PEPTIDOGLYCAN D,D-TRANSPEPTIDASE"/>
    <property type="match status" value="1"/>
</dbReference>
<accession>A0A242A7D4</accession>
<dbReference type="Gene3D" id="3.40.710.10">
    <property type="entry name" value="DD-peptidase/beta-lactamase superfamily"/>
    <property type="match status" value="1"/>
</dbReference>
<keyword evidence="14" id="KW-1185">Reference proteome</keyword>
<dbReference type="GO" id="GO:0009252">
    <property type="term" value="P:peptidoglycan biosynthetic process"/>
    <property type="evidence" value="ECO:0007669"/>
    <property type="project" value="UniProtKB-KW"/>
</dbReference>
<evidence type="ECO:0000256" key="8">
    <source>
        <dbReference type="ARBA" id="ARBA00023136"/>
    </source>
</evidence>
<dbReference type="RefSeq" id="WP_086275037.1">
    <property type="nucleotide sequence ID" value="NZ_NGKU01000001.1"/>
</dbReference>
<dbReference type="Gene3D" id="3.90.1310.10">
    <property type="entry name" value="Penicillin-binding protein 2a (Domain 2)"/>
    <property type="match status" value="1"/>
</dbReference>
<organism evidence="13 14">
    <name type="scientific">Candidatus Enterococcus testudinis</name>
    <dbReference type="NCBI Taxonomy" id="1834191"/>
    <lineage>
        <taxon>Bacteria</taxon>
        <taxon>Bacillati</taxon>
        <taxon>Bacillota</taxon>
        <taxon>Bacilli</taxon>
        <taxon>Lactobacillales</taxon>
        <taxon>Enterococcaceae</taxon>
        <taxon>Enterococcus</taxon>
    </lineage>
</organism>
<keyword evidence="7 10" id="KW-1133">Transmembrane helix</keyword>
<dbReference type="Gene3D" id="1.10.10.1230">
    <property type="entry name" value="Penicillin-binding protein, N-terminal non-catalytic domain, head sub-domain"/>
    <property type="match status" value="1"/>
</dbReference>
<gene>
    <name evidence="13" type="ORF">A5886_002036</name>
</gene>
<dbReference type="AlphaFoldDB" id="A0A242A7D4"/>
<dbReference type="Proteomes" id="UP000195043">
    <property type="component" value="Unassembled WGS sequence"/>
</dbReference>
<dbReference type="PANTHER" id="PTHR30627:SF2">
    <property type="entry name" value="PEPTIDOGLYCAN D,D-TRANSPEPTIDASE MRDA"/>
    <property type="match status" value="1"/>
</dbReference>
<comment type="similarity">
    <text evidence="2">Belongs to the transpeptidase family.</text>
</comment>
<comment type="subcellular location">
    <subcellularLocation>
        <location evidence="1">Cell membrane</location>
        <topology evidence="1">Single-pass membrane protein</topology>
    </subcellularLocation>
</comment>
<keyword evidence="4 10" id="KW-0812">Transmembrane</keyword>
<evidence type="ECO:0000256" key="9">
    <source>
        <dbReference type="ARBA" id="ARBA00023316"/>
    </source>
</evidence>
<dbReference type="GO" id="GO:0008360">
    <property type="term" value="P:regulation of cell shape"/>
    <property type="evidence" value="ECO:0007669"/>
    <property type="project" value="UniProtKB-KW"/>
</dbReference>
<dbReference type="InterPro" id="IPR050515">
    <property type="entry name" value="Beta-lactam/transpept"/>
</dbReference>
<dbReference type="GO" id="GO:0071555">
    <property type="term" value="P:cell wall organization"/>
    <property type="evidence" value="ECO:0007669"/>
    <property type="project" value="UniProtKB-KW"/>
</dbReference>
<keyword evidence="8 10" id="KW-0472">Membrane</keyword>
<reference evidence="13 14" key="1">
    <citation type="submission" date="2017-05" db="EMBL/GenBank/DDBJ databases">
        <title>The Genome Sequence of Enterococcus sp. 8G7_MSG3316.</title>
        <authorList>
            <consortium name="The Broad Institute Genomics Platform"/>
            <consortium name="The Broad Institute Genomic Center for Infectious Diseases"/>
            <person name="Earl A."/>
            <person name="Manson A."/>
            <person name="Schwartman J."/>
            <person name="Gilmore M."/>
            <person name="Abouelleil A."/>
            <person name="Cao P."/>
            <person name="Chapman S."/>
            <person name="Cusick C."/>
            <person name="Shea T."/>
            <person name="Young S."/>
            <person name="Neafsey D."/>
            <person name="Nusbaum C."/>
            <person name="Birren B."/>
        </authorList>
    </citation>
    <scope>NUCLEOTIDE SEQUENCE [LARGE SCALE GENOMIC DNA]</scope>
    <source>
        <strain evidence="13 14">8G7_MSG3316</strain>
    </source>
</reference>
<evidence type="ECO:0000256" key="2">
    <source>
        <dbReference type="ARBA" id="ARBA00007171"/>
    </source>
</evidence>
<dbReference type="GO" id="GO:0071972">
    <property type="term" value="F:peptidoglycan L,D-transpeptidase activity"/>
    <property type="evidence" value="ECO:0007669"/>
    <property type="project" value="TreeGrafter"/>
</dbReference>
<dbReference type="InterPro" id="IPR005311">
    <property type="entry name" value="PBP_dimer"/>
</dbReference>
<keyword evidence="3" id="KW-1003">Cell membrane</keyword>
<dbReference type="OrthoDB" id="9770103at2"/>
<dbReference type="EMBL" id="NGKU01000001">
    <property type="protein sequence ID" value="OTN76957.1"/>
    <property type="molecule type" value="Genomic_DNA"/>
</dbReference>
<evidence type="ECO:0000256" key="7">
    <source>
        <dbReference type="ARBA" id="ARBA00022989"/>
    </source>
</evidence>
<protein>
    <recommendedName>
        <fullName evidence="15">Penicillin-binding protein transpeptidase domain-containing protein</fullName>
    </recommendedName>
</protein>
<dbReference type="SUPFAM" id="SSF56519">
    <property type="entry name" value="Penicillin binding protein dimerisation domain"/>
    <property type="match status" value="1"/>
</dbReference>
<dbReference type="SUPFAM" id="SSF56601">
    <property type="entry name" value="beta-lactamase/transpeptidase-like"/>
    <property type="match status" value="1"/>
</dbReference>
<proteinExistence type="inferred from homology"/>
<evidence type="ECO:0000256" key="5">
    <source>
        <dbReference type="ARBA" id="ARBA00022960"/>
    </source>
</evidence>
<dbReference type="InterPro" id="IPR001460">
    <property type="entry name" value="PCN-bd_Tpept"/>
</dbReference>
<dbReference type="GO" id="GO:0005886">
    <property type="term" value="C:plasma membrane"/>
    <property type="evidence" value="ECO:0007669"/>
    <property type="project" value="UniProtKB-SubCell"/>
</dbReference>
<dbReference type="InterPro" id="IPR036138">
    <property type="entry name" value="PBP_dimer_sf"/>
</dbReference>
<evidence type="ECO:0000256" key="4">
    <source>
        <dbReference type="ARBA" id="ARBA00022692"/>
    </source>
</evidence>
<evidence type="ECO:0000256" key="6">
    <source>
        <dbReference type="ARBA" id="ARBA00022984"/>
    </source>
</evidence>
<evidence type="ECO:0000313" key="13">
    <source>
        <dbReference type="EMBL" id="OTN76957.1"/>
    </source>
</evidence>